<dbReference type="KEGG" id="csty:KN1_11630"/>
<dbReference type="InterPro" id="IPR027396">
    <property type="entry name" value="DsrEFH-like"/>
</dbReference>
<dbReference type="AlphaFoldDB" id="A0A8D5U5I3"/>
<organism evidence="1 2">
    <name type="scientific">Stygiolobus caldivivus</name>
    <dbReference type="NCBI Taxonomy" id="2824673"/>
    <lineage>
        <taxon>Archaea</taxon>
        <taxon>Thermoproteota</taxon>
        <taxon>Thermoprotei</taxon>
        <taxon>Sulfolobales</taxon>
        <taxon>Sulfolobaceae</taxon>
        <taxon>Stygiolobus</taxon>
    </lineage>
</organism>
<reference evidence="1 2" key="1">
    <citation type="submission" date="2021-04" db="EMBL/GenBank/DDBJ databases">
        <title>Complete genome sequence of Stygiolobus sp. KN-1.</title>
        <authorList>
            <person name="Nakamura K."/>
            <person name="Sakai H."/>
            <person name="Kurosawa N."/>
        </authorList>
    </citation>
    <scope>NUCLEOTIDE SEQUENCE [LARGE SCALE GENOMIC DNA]</scope>
    <source>
        <strain evidence="1 2">KN-1</strain>
    </source>
</reference>
<sequence length="110" mass="12488">MKRVAYLALTNLAQYILVNMVIPQVEQGVHGVEVKGIFFIHDNVYMLVKGTDTADRLAKLHREKEIYLQACDQCTYMRNLAGSLIEEAKVGCFPDFYKEVADKVDAFVTI</sequence>
<dbReference type="Proteomes" id="UP000825123">
    <property type="component" value="Chromosome"/>
</dbReference>
<name>A0A8D5U5I3_9CREN</name>
<dbReference type="GeneID" id="66162898"/>
<keyword evidence="2" id="KW-1185">Reference proteome</keyword>
<evidence type="ECO:0000313" key="2">
    <source>
        <dbReference type="Proteomes" id="UP000825123"/>
    </source>
</evidence>
<evidence type="ECO:0000313" key="1">
    <source>
        <dbReference type="EMBL" id="BCU69866.1"/>
    </source>
</evidence>
<dbReference type="RefSeq" id="WP_225905794.1">
    <property type="nucleotide sequence ID" value="NZ_AP024597.1"/>
</dbReference>
<evidence type="ECO:0008006" key="3">
    <source>
        <dbReference type="Google" id="ProtNLM"/>
    </source>
</evidence>
<accession>A0A8D5U5I3</accession>
<gene>
    <name evidence="1" type="ORF">KN1_11630</name>
</gene>
<proteinExistence type="predicted"/>
<protein>
    <recommendedName>
        <fullName evidence="3">Sulfur reduction protein DsrE</fullName>
    </recommendedName>
</protein>
<dbReference type="SUPFAM" id="SSF75169">
    <property type="entry name" value="DsrEFH-like"/>
    <property type="match status" value="1"/>
</dbReference>
<dbReference type="EMBL" id="AP024597">
    <property type="protein sequence ID" value="BCU69866.1"/>
    <property type="molecule type" value="Genomic_DNA"/>
</dbReference>